<dbReference type="AlphaFoldDB" id="A0ABD3D059"/>
<dbReference type="Pfam" id="PF00082">
    <property type="entry name" value="Peptidase_S8"/>
    <property type="match status" value="1"/>
</dbReference>
<reference evidence="9" key="1">
    <citation type="journal article" date="2024" name="IScience">
        <title>Strigolactones Initiate the Formation of Haustorium-like Structures in Castilleja.</title>
        <authorList>
            <person name="Buerger M."/>
            <person name="Peterson D."/>
            <person name="Chory J."/>
        </authorList>
    </citation>
    <scope>NUCLEOTIDE SEQUENCE [LARGE SCALE GENOMIC DNA]</scope>
</reference>
<dbReference type="Gene3D" id="3.30.70.80">
    <property type="entry name" value="Peptidase S8 propeptide/proteinase inhibitor I9"/>
    <property type="match status" value="1"/>
</dbReference>
<feature type="region of interest" description="Disordered" evidence="4">
    <location>
        <begin position="194"/>
        <end position="219"/>
    </location>
</feature>
<comment type="similarity">
    <text evidence="1 3">Belongs to the peptidase S8 family.</text>
</comment>
<feature type="domain" description="Inhibitor I9" evidence="7">
    <location>
        <begin position="31"/>
        <end position="106"/>
    </location>
</feature>
<keyword evidence="2 5" id="KW-0732">Signal</keyword>
<name>A0ABD3D059_9LAMI</name>
<evidence type="ECO:0000259" key="7">
    <source>
        <dbReference type="Pfam" id="PF05922"/>
    </source>
</evidence>
<dbReference type="InterPro" id="IPR036852">
    <property type="entry name" value="Peptidase_S8/S53_dom_sf"/>
</dbReference>
<feature type="signal peptide" evidence="5">
    <location>
        <begin position="1"/>
        <end position="27"/>
    </location>
</feature>
<dbReference type="InterPro" id="IPR010259">
    <property type="entry name" value="S8pro/Inhibitor_I9"/>
</dbReference>
<proteinExistence type="inferred from homology"/>
<dbReference type="EMBL" id="JAVIJP010000028">
    <property type="protein sequence ID" value="KAL3634202.1"/>
    <property type="molecule type" value="Genomic_DNA"/>
</dbReference>
<protein>
    <submittedName>
        <fullName evidence="8">Uncharacterized protein</fullName>
    </submittedName>
</protein>
<evidence type="ECO:0000313" key="9">
    <source>
        <dbReference type="Proteomes" id="UP001632038"/>
    </source>
</evidence>
<evidence type="ECO:0000256" key="2">
    <source>
        <dbReference type="ARBA" id="ARBA00022729"/>
    </source>
</evidence>
<evidence type="ECO:0000256" key="5">
    <source>
        <dbReference type="SAM" id="SignalP"/>
    </source>
</evidence>
<dbReference type="PANTHER" id="PTHR10795">
    <property type="entry name" value="PROPROTEIN CONVERTASE SUBTILISIN/KEXIN"/>
    <property type="match status" value="1"/>
</dbReference>
<evidence type="ECO:0000256" key="3">
    <source>
        <dbReference type="PROSITE-ProRule" id="PRU01240"/>
    </source>
</evidence>
<evidence type="ECO:0000313" key="8">
    <source>
        <dbReference type="EMBL" id="KAL3634202.1"/>
    </source>
</evidence>
<dbReference type="InterPro" id="IPR045051">
    <property type="entry name" value="SBT"/>
</dbReference>
<dbReference type="InterPro" id="IPR000209">
    <property type="entry name" value="Peptidase_S8/S53_dom"/>
</dbReference>
<dbReference type="Proteomes" id="UP001632038">
    <property type="component" value="Unassembled WGS sequence"/>
</dbReference>
<feature type="chain" id="PRO_5044753458" evidence="5">
    <location>
        <begin position="28"/>
        <end position="311"/>
    </location>
</feature>
<comment type="caution">
    <text evidence="8">The sequence shown here is derived from an EMBL/GenBank/DDBJ whole genome shotgun (WGS) entry which is preliminary data.</text>
</comment>
<accession>A0ABD3D059</accession>
<dbReference type="Pfam" id="PF05922">
    <property type="entry name" value="Inhibitor_I9"/>
    <property type="match status" value="1"/>
</dbReference>
<dbReference type="Gene3D" id="3.40.50.200">
    <property type="entry name" value="Peptidase S8/S53 domain"/>
    <property type="match status" value="1"/>
</dbReference>
<dbReference type="SUPFAM" id="SSF52743">
    <property type="entry name" value="Subtilisin-like"/>
    <property type="match status" value="1"/>
</dbReference>
<evidence type="ECO:0000256" key="4">
    <source>
        <dbReference type="SAM" id="MobiDB-lite"/>
    </source>
</evidence>
<keyword evidence="9" id="KW-1185">Reference proteome</keyword>
<organism evidence="8 9">
    <name type="scientific">Castilleja foliolosa</name>
    <dbReference type="NCBI Taxonomy" id="1961234"/>
    <lineage>
        <taxon>Eukaryota</taxon>
        <taxon>Viridiplantae</taxon>
        <taxon>Streptophyta</taxon>
        <taxon>Embryophyta</taxon>
        <taxon>Tracheophyta</taxon>
        <taxon>Spermatophyta</taxon>
        <taxon>Magnoliopsida</taxon>
        <taxon>eudicotyledons</taxon>
        <taxon>Gunneridae</taxon>
        <taxon>Pentapetalae</taxon>
        <taxon>asterids</taxon>
        <taxon>lamiids</taxon>
        <taxon>Lamiales</taxon>
        <taxon>Orobanchaceae</taxon>
        <taxon>Pedicularideae</taxon>
        <taxon>Castillejinae</taxon>
        <taxon>Castilleja</taxon>
    </lineage>
</organism>
<dbReference type="FunFam" id="3.30.70.80:FF:000003">
    <property type="entry name" value="Subtilisin-like protease SBT1.9"/>
    <property type="match status" value="1"/>
</dbReference>
<comment type="caution">
    <text evidence="3">Lacks conserved residue(s) required for the propagation of feature annotation.</text>
</comment>
<dbReference type="PROSITE" id="PS51892">
    <property type="entry name" value="SUBTILASE"/>
    <property type="match status" value="1"/>
</dbReference>
<evidence type="ECO:0000256" key="1">
    <source>
        <dbReference type="ARBA" id="ARBA00011073"/>
    </source>
</evidence>
<dbReference type="InterPro" id="IPR037045">
    <property type="entry name" value="S8pro/Inhibitor_I9_sf"/>
</dbReference>
<evidence type="ECO:0000259" key="6">
    <source>
        <dbReference type="Pfam" id="PF00082"/>
    </source>
</evidence>
<sequence>MEKKIEIVSVIIRLALLLLSICHVSMATKQTYIVQMRKSEKLSNLKDHTQWYTSSLRSVSPSAKVIYSYNNTINGFCVALTDEEAQAMKESDDVLSVQPDAIYELHTTRTPYFLGLDEKGVQLPNLNDASKVIIGVLDTGVSPESESYNDMGYGPIPKKWKGGCSTKRMCNKKLVGARYFMKGYENYLNHSHRQFNNSQESKSPQDTEGHGTHTSSTAGGSIVGNASLLGFGKGNARGMANYARLAMYKVCWLGGCFSSDILAAMDRAIDDGVDVLSLSIGGSTAPYFYYDVIVEINTIMEVKNKSKKMMF</sequence>
<feature type="domain" description="Peptidase S8/S53" evidence="6">
    <location>
        <begin position="130"/>
        <end position="282"/>
    </location>
</feature>
<gene>
    <name evidence="8" type="ORF">CASFOL_021256</name>
</gene>